<dbReference type="SMART" id="SM00014">
    <property type="entry name" value="acidPPc"/>
    <property type="match status" value="1"/>
</dbReference>
<dbReference type="Gene3D" id="1.20.144.10">
    <property type="entry name" value="Phosphatidic acid phosphatase type 2/haloperoxidase"/>
    <property type="match status" value="2"/>
</dbReference>
<reference evidence="4" key="1">
    <citation type="journal article" date="2019" name="Int. J. Syst. Evol. Microbiol.">
        <title>The Global Catalogue of Microorganisms (GCM) 10K type strain sequencing project: providing services to taxonomists for standard genome sequencing and annotation.</title>
        <authorList>
            <consortium name="The Broad Institute Genomics Platform"/>
            <consortium name="The Broad Institute Genome Sequencing Center for Infectious Disease"/>
            <person name="Wu L."/>
            <person name="Ma J."/>
        </authorList>
    </citation>
    <scope>NUCLEOTIDE SEQUENCE [LARGE SCALE GENOMIC DNA]</scope>
    <source>
        <strain evidence="4">KCTC 3950</strain>
    </source>
</reference>
<feature type="transmembrane region" description="Helical" evidence="1">
    <location>
        <begin position="72"/>
        <end position="95"/>
    </location>
</feature>
<feature type="transmembrane region" description="Helical" evidence="1">
    <location>
        <begin position="168"/>
        <end position="193"/>
    </location>
</feature>
<keyword evidence="1" id="KW-1133">Transmembrane helix</keyword>
<evidence type="ECO:0000313" key="3">
    <source>
        <dbReference type="EMBL" id="MFD2614291.1"/>
    </source>
</evidence>
<evidence type="ECO:0000259" key="2">
    <source>
        <dbReference type="SMART" id="SM00014"/>
    </source>
</evidence>
<dbReference type="Pfam" id="PF01569">
    <property type="entry name" value="PAP2"/>
    <property type="match status" value="1"/>
</dbReference>
<dbReference type="Proteomes" id="UP001597541">
    <property type="component" value="Unassembled WGS sequence"/>
</dbReference>
<keyword evidence="4" id="KW-1185">Reference proteome</keyword>
<dbReference type="PANTHER" id="PTHR14969">
    <property type="entry name" value="SPHINGOSINE-1-PHOSPHATE PHOSPHOHYDROLASE"/>
    <property type="match status" value="1"/>
</dbReference>
<gene>
    <name evidence="3" type="ORF">ACFSUF_17920</name>
</gene>
<accession>A0ABW5PFU4</accession>
<feature type="transmembrane region" description="Helical" evidence="1">
    <location>
        <begin position="20"/>
        <end position="41"/>
    </location>
</feature>
<dbReference type="InterPro" id="IPR000326">
    <property type="entry name" value="PAP2/HPO"/>
</dbReference>
<feature type="transmembrane region" description="Helical" evidence="1">
    <location>
        <begin position="143"/>
        <end position="161"/>
    </location>
</feature>
<comment type="caution">
    <text evidence="3">The sequence shown here is derived from an EMBL/GenBank/DDBJ whole genome shotgun (WGS) entry which is preliminary data.</text>
</comment>
<dbReference type="CDD" id="cd03392">
    <property type="entry name" value="PAP2_like_2"/>
    <property type="match status" value="1"/>
</dbReference>
<protein>
    <submittedName>
        <fullName evidence="3">Phosphatase PAP2 family protein</fullName>
    </submittedName>
</protein>
<proteinExistence type="predicted"/>
<sequence length="236" mass="25934">MDSMDSTRKPSLHPGPKTKLTAALLVSFACAAVFIMLALLIDRPSLYRFDHAVIEAVQGTEAPWLTEIMKGFTFIGSGGSVALITLVAAVALYYVLGHRRELILLLGTAAGSALLNTILKVAFRRTRPDINRLIEITGYSFPSGHSMAAFTLYGVITYLLWKHAVSVWLRVLIVGISAVMIAGIGVSRIYLGVHYPSDVVGGFLASGCYVALSIQFYRKLRSRRERQADENRMKRV</sequence>
<dbReference type="PANTHER" id="PTHR14969:SF13">
    <property type="entry name" value="AT30094P"/>
    <property type="match status" value="1"/>
</dbReference>
<feature type="transmembrane region" description="Helical" evidence="1">
    <location>
        <begin position="102"/>
        <end position="123"/>
    </location>
</feature>
<feature type="transmembrane region" description="Helical" evidence="1">
    <location>
        <begin position="199"/>
        <end position="217"/>
    </location>
</feature>
<dbReference type="RefSeq" id="WP_377604992.1">
    <property type="nucleotide sequence ID" value="NZ_JBHUME010000011.1"/>
</dbReference>
<name>A0ABW5PFU4_9BACL</name>
<feature type="domain" description="Phosphatidic acid phosphatase type 2/haloperoxidase" evidence="2">
    <location>
        <begin position="102"/>
        <end position="214"/>
    </location>
</feature>
<dbReference type="SUPFAM" id="SSF48317">
    <property type="entry name" value="Acid phosphatase/Vanadium-dependent haloperoxidase"/>
    <property type="match status" value="1"/>
</dbReference>
<keyword evidence="1" id="KW-0472">Membrane</keyword>
<organism evidence="3 4">
    <name type="scientific">Paenibacillus gansuensis</name>
    <dbReference type="NCBI Taxonomy" id="306542"/>
    <lineage>
        <taxon>Bacteria</taxon>
        <taxon>Bacillati</taxon>
        <taxon>Bacillota</taxon>
        <taxon>Bacilli</taxon>
        <taxon>Bacillales</taxon>
        <taxon>Paenibacillaceae</taxon>
        <taxon>Paenibacillus</taxon>
    </lineage>
</organism>
<evidence type="ECO:0000256" key="1">
    <source>
        <dbReference type="SAM" id="Phobius"/>
    </source>
</evidence>
<dbReference type="EMBL" id="JBHUME010000011">
    <property type="protein sequence ID" value="MFD2614291.1"/>
    <property type="molecule type" value="Genomic_DNA"/>
</dbReference>
<evidence type="ECO:0000313" key="4">
    <source>
        <dbReference type="Proteomes" id="UP001597541"/>
    </source>
</evidence>
<keyword evidence="1" id="KW-0812">Transmembrane</keyword>
<dbReference type="InterPro" id="IPR036938">
    <property type="entry name" value="PAP2/HPO_sf"/>
</dbReference>